<feature type="domain" description="CCAAT-binding factor" evidence="4">
    <location>
        <begin position="339"/>
        <end position="501"/>
    </location>
</feature>
<dbReference type="GO" id="GO:0032040">
    <property type="term" value="C:small-subunit processome"/>
    <property type="evidence" value="ECO:0007669"/>
    <property type="project" value="TreeGrafter"/>
</dbReference>
<dbReference type="Pfam" id="PF03914">
    <property type="entry name" value="CBF"/>
    <property type="match status" value="1"/>
</dbReference>
<feature type="region of interest" description="Disordered" evidence="2">
    <location>
        <begin position="188"/>
        <end position="217"/>
    </location>
</feature>
<evidence type="ECO:0000313" key="6">
    <source>
        <dbReference type="Proteomes" id="UP000601435"/>
    </source>
</evidence>
<dbReference type="OrthoDB" id="10263185at2759"/>
<dbReference type="InterPro" id="IPR005612">
    <property type="entry name" value="CCAAT-binding_factor"/>
</dbReference>
<dbReference type="EMBL" id="CAJNJA010091140">
    <property type="protein sequence ID" value="CAE7940364.1"/>
    <property type="molecule type" value="Genomic_DNA"/>
</dbReference>
<evidence type="ECO:0000256" key="1">
    <source>
        <dbReference type="ARBA" id="ARBA00007797"/>
    </source>
</evidence>
<feature type="transmembrane region" description="Helical" evidence="3">
    <location>
        <begin position="392"/>
        <end position="411"/>
    </location>
</feature>
<name>A0A813CBL6_9DINO</name>
<dbReference type="GO" id="GO:0030692">
    <property type="term" value="C:Noc4p-Nop14p complex"/>
    <property type="evidence" value="ECO:0007669"/>
    <property type="project" value="TreeGrafter"/>
</dbReference>
<protein>
    <submittedName>
        <fullName evidence="5">Noc4l-b protein</fullName>
    </submittedName>
</protein>
<feature type="transmembrane region" description="Helical" evidence="3">
    <location>
        <begin position="330"/>
        <end position="350"/>
    </location>
</feature>
<feature type="transmembrane region" description="Helical" evidence="3">
    <location>
        <begin position="288"/>
        <end position="310"/>
    </location>
</feature>
<keyword evidence="6" id="KW-1185">Reference proteome</keyword>
<dbReference type="Proteomes" id="UP000601435">
    <property type="component" value="Unassembled WGS sequence"/>
</dbReference>
<feature type="compositionally biased region" description="Basic and acidic residues" evidence="2">
    <location>
        <begin position="190"/>
        <end position="215"/>
    </location>
</feature>
<comment type="caution">
    <text evidence="5">The sequence shown here is derived from an EMBL/GenBank/DDBJ whole genome shotgun (WGS) entry which is preliminary data.</text>
</comment>
<dbReference type="PANTHER" id="PTHR12455:SF0">
    <property type="entry name" value="NUCLEOLAR COMPLEX PROTEIN 4 HOMOLOG"/>
    <property type="match status" value="1"/>
</dbReference>
<comment type="similarity">
    <text evidence="1">Belongs to the CBF/MAK21 family.</text>
</comment>
<evidence type="ECO:0000256" key="3">
    <source>
        <dbReference type="SAM" id="Phobius"/>
    </source>
</evidence>
<gene>
    <name evidence="5" type="primary">noc4l-b</name>
    <name evidence="5" type="ORF">SNEC2469_LOCUS33863</name>
</gene>
<accession>A0A813CBL6</accession>
<keyword evidence="3" id="KW-1133">Transmembrane helix</keyword>
<dbReference type="PANTHER" id="PTHR12455">
    <property type="entry name" value="NUCLEOLAR COMPLEX PROTEIN 4"/>
    <property type="match status" value="1"/>
</dbReference>
<keyword evidence="3" id="KW-0472">Membrane</keyword>
<proteinExistence type="inferred from homology"/>
<organism evidence="5 6">
    <name type="scientific">Symbiodinium necroappetens</name>
    <dbReference type="NCBI Taxonomy" id="1628268"/>
    <lineage>
        <taxon>Eukaryota</taxon>
        <taxon>Sar</taxon>
        <taxon>Alveolata</taxon>
        <taxon>Dinophyceae</taxon>
        <taxon>Suessiales</taxon>
        <taxon>Symbiodiniaceae</taxon>
        <taxon>Symbiodinium</taxon>
    </lineage>
</organism>
<evidence type="ECO:0000313" key="5">
    <source>
        <dbReference type="EMBL" id="CAE7940364.1"/>
    </source>
</evidence>
<dbReference type="AlphaFoldDB" id="A0A813CBL6"/>
<reference evidence="5" key="1">
    <citation type="submission" date="2021-02" db="EMBL/GenBank/DDBJ databases">
        <authorList>
            <person name="Dougan E. K."/>
            <person name="Rhodes N."/>
            <person name="Thang M."/>
            <person name="Chan C."/>
        </authorList>
    </citation>
    <scope>NUCLEOTIDE SEQUENCE</scope>
</reference>
<dbReference type="InterPro" id="IPR027193">
    <property type="entry name" value="Noc4"/>
</dbReference>
<sequence length="584" mass="65078">MEKVRNLEQRLLGPAGRQHLNEISDLFTLCESEDLRLVAAALSSVSKALAHHRKLTVELAGEADRSAEQELVKWLRQHGEALRSLLLQLAGSGQTRAQVCAVRLQASLLRDEALEMSLSTKMSGDELARLFGLARPELQIQTLLTELLLAPRWNSQVVDCLMSEYVREYDDFRHYMMSHLRSCAEQVGKVSREPGSEVSKDTTVTDKGEEAEPPTKRKRLHGPFAEAAFQKGRSAEELFERLLALLKQAPEPDPVKAQDEEVTGELLLPTSRPLGHYRREYRKLFQEAWLKLLGLRVPLVHCSALLQLLPTSVIPHLSRPLLLSDFYLRAFHAGSLEISVLALSGLLLLLTRYGLGDPETLSASCGEFYSQLYSLLRPATFRLKRRARFQRLAAAALTSGLLPGGFAAAFAKKCLRVAIALPEPGSILWLLSLAYGLIQRNHSHCSFLLHREEIEGMSNLTKDTFDSEADLTQATKQVASSSLWEVQLLFRHHLPAVSTLAKLFERPFFKPTSRKLDPEIFLDQSVAKAYEQALKSADRQAARLKARGTTCPLAFQVEDDPLVLRVSGWAAALSTGQRRIGAGL</sequence>
<keyword evidence="3" id="KW-0812">Transmembrane</keyword>
<evidence type="ECO:0000256" key="2">
    <source>
        <dbReference type="SAM" id="MobiDB-lite"/>
    </source>
</evidence>
<evidence type="ECO:0000259" key="4">
    <source>
        <dbReference type="Pfam" id="PF03914"/>
    </source>
</evidence>
<dbReference type="GO" id="GO:0042254">
    <property type="term" value="P:ribosome biogenesis"/>
    <property type="evidence" value="ECO:0007669"/>
    <property type="project" value="InterPro"/>
</dbReference>